<comment type="caution">
    <text evidence="2">The sequence shown here is derived from an EMBL/GenBank/DDBJ whole genome shotgun (WGS) entry which is preliminary data.</text>
</comment>
<dbReference type="EMBL" id="CAUYUJ010016998">
    <property type="protein sequence ID" value="CAK0870808.1"/>
    <property type="molecule type" value="Genomic_DNA"/>
</dbReference>
<accession>A0ABN9VEW4</accession>
<keyword evidence="3" id="KW-1185">Reference proteome</keyword>
<gene>
    <name evidence="2" type="ORF">PCOR1329_LOCUS56804</name>
</gene>
<evidence type="ECO:0000313" key="3">
    <source>
        <dbReference type="Proteomes" id="UP001189429"/>
    </source>
</evidence>
<feature type="compositionally biased region" description="Low complexity" evidence="1">
    <location>
        <begin position="1"/>
        <end position="12"/>
    </location>
</feature>
<organism evidence="2 3">
    <name type="scientific">Prorocentrum cordatum</name>
    <dbReference type="NCBI Taxonomy" id="2364126"/>
    <lineage>
        <taxon>Eukaryota</taxon>
        <taxon>Sar</taxon>
        <taxon>Alveolata</taxon>
        <taxon>Dinophyceae</taxon>
        <taxon>Prorocentrales</taxon>
        <taxon>Prorocentraceae</taxon>
        <taxon>Prorocentrum</taxon>
    </lineage>
</organism>
<dbReference type="Proteomes" id="UP001189429">
    <property type="component" value="Unassembled WGS sequence"/>
</dbReference>
<proteinExistence type="predicted"/>
<protein>
    <submittedName>
        <fullName evidence="2">Uncharacterized protein</fullName>
    </submittedName>
</protein>
<feature type="region of interest" description="Disordered" evidence="1">
    <location>
        <begin position="1"/>
        <end position="91"/>
    </location>
</feature>
<feature type="compositionally biased region" description="Gly residues" evidence="1">
    <location>
        <begin position="61"/>
        <end position="73"/>
    </location>
</feature>
<feature type="compositionally biased region" description="Basic and acidic residues" evidence="1">
    <location>
        <begin position="39"/>
        <end position="60"/>
    </location>
</feature>
<name>A0ABN9VEW4_9DINO</name>
<evidence type="ECO:0000313" key="2">
    <source>
        <dbReference type="EMBL" id="CAK0870808.1"/>
    </source>
</evidence>
<evidence type="ECO:0000256" key="1">
    <source>
        <dbReference type="SAM" id="MobiDB-lite"/>
    </source>
</evidence>
<reference evidence="2" key="1">
    <citation type="submission" date="2023-10" db="EMBL/GenBank/DDBJ databases">
        <authorList>
            <person name="Chen Y."/>
            <person name="Shah S."/>
            <person name="Dougan E. K."/>
            <person name="Thang M."/>
            <person name="Chan C."/>
        </authorList>
    </citation>
    <scope>NUCLEOTIDE SEQUENCE [LARGE SCALE GENOMIC DNA]</scope>
</reference>
<sequence length="280" mass="30214">MASKAAAARPPAWLLKGSCPASSTSGSDGLAPPPAKNPRKGDKDGDHVMGEVDPLKEKGGKSGGKGGKSGQGRRGGRRRRRGNHSEKNWTSKDQNLMQCLATLTKLTLQTAFKQRLTSATTIDMLTIPETHRVVHRLEAVMIEYRKKVEAARPSGAEALREVGSPVASLVVGLLESLMECDISGKAKADLDKYVEQIIPVNGEEPPITRTHLELDAAAIRIERCFDEEKVKLQVAAPVWPMRGTVTNAFISEGVALRHTGVAPPGLLEDEMASWLEVLTQ</sequence>